<keyword evidence="2 5" id="KW-0371">Homeobox</keyword>
<feature type="region of interest" description="Disordered" evidence="6">
    <location>
        <begin position="229"/>
        <end position="274"/>
    </location>
</feature>
<evidence type="ECO:0000256" key="1">
    <source>
        <dbReference type="ARBA" id="ARBA00023125"/>
    </source>
</evidence>
<evidence type="ECO:0000256" key="6">
    <source>
        <dbReference type="SAM" id="MobiDB-lite"/>
    </source>
</evidence>
<dbReference type="InterPro" id="IPR009057">
    <property type="entry name" value="Homeodomain-like_sf"/>
</dbReference>
<accession>A0A1Y2M5N8</accession>
<dbReference type="GO" id="GO:0008270">
    <property type="term" value="F:zinc ion binding"/>
    <property type="evidence" value="ECO:0007669"/>
    <property type="project" value="UniProtKB-KW"/>
</dbReference>
<dbReference type="PANTHER" id="PTHR11850">
    <property type="entry name" value="HOMEOBOX PROTEIN TRANSCRIPTION FACTORS"/>
    <property type="match status" value="1"/>
</dbReference>
<evidence type="ECO:0008006" key="11">
    <source>
        <dbReference type="Google" id="ProtNLM"/>
    </source>
</evidence>
<feature type="compositionally biased region" description="Low complexity" evidence="6">
    <location>
        <begin position="231"/>
        <end position="246"/>
    </location>
</feature>
<dbReference type="SMART" id="SM00355">
    <property type="entry name" value="ZnF_C2H2"/>
    <property type="match status" value="3"/>
</dbReference>
<reference evidence="9 10" key="1">
    <citation type="journal article" date="2017" name="Genome Announc.">
        <title>Genome sequence of the saprophytic ascomycete Epicoccum nigrum ICMP 19927 strain isolated from New Zealand.</title>
        <authorList>
            <person name="Fokin M."/>
            <person name="Fleetwood D."/>
            <person name="Weir B.S."/>
            <person name="Villas-Boas S.G."/>
        </authorList>
    </citation>
    <scope>NUCLEOTIDE SEQUENCE [LARGE SCALE GENOMIC DNA]</scope>
    <source>
        <strain evidence="9 10">ICMP 19927</strain>
    </source>
</reference>
<keyword evidence="10" id="KW-1185">Reference proteome</keyword>
<evidence type="ECO:0000256" key="4">
    <source>
        <dbReference type="PROSITE-ProRule" id="PRU00042"/>
    </source>
</evidence>
<dbReference type="PROSITE" id="PS00028">
    <property type="entry name" value="ZINC_FINGER_C2H2_1"/>
    <property type="match status" value="1"/>
</dbReference>
<sequence>MDAAVDAEWDALFNFPADDVSFDFSSLNGLTDSDGFDSPLICLSGQTTPGNGQHAVQLGDSLQDLLDGTTPAEETAKSGSAPKAGGRFSKEVVRMLRNWLNAHKARPYPTSEEVELLQQRTGLNKTQIYNWFANARRRGKLPRAPSSHSSPISRGQPVDIAPRPDTPAVMQTARSMHPMERWQSSPPEHEPAAVSDIARAVESTGGVSLIEGGQYAFEYRENLPQSWYNTSSASSAGTSASSDYSANSRRSTPSKFAEPIVHNRPIRKRRINKQRARVRRTSLVGSLLPYQCTFCTEDFKTKHDWQRHEKSLHLPVEQWVCTLHGPQALKLDTGSMCCVFCGEPNPDEAHLEIHNYQPCHERTLEERTFNRKDHLNQHLQLVHDVKFDKWSMSSWRIPMSSIKTRCGFCGLKMQMWEERVDHLAGHFKQGLTMASWQGDWGLEDRHLKLLENAIPPYLIDYERSTPAPFGASQHPFGSPTTAYELIKIELDHSMQTHFDLSGKMPDNASMQHEACRIVFASEVLSIKQDTPSSSWLRDLIMSSQQIANEAKFGPLRLRNECRFSTLKINGRDNIFELCPLEAQLWTFVKAKEATAVAITDENLQEEASKIVNYMEQISKTPSDVFANWLLKLIYVNTDWLQSFKARAGASRSDLSSDIQLEVSLAYHSAPVLRPLPLRMDTIASPPLQTLPNVHIDPATYHLTRGLDTPQEKTNLFPPTRSRMFINSANFFSWLVRDLARWTAATMSPNNPNCHIPTDEEIQHQARCIVYDE</sequence>
<feature type="region of interest" description="Disordered" evidence="6">
    <location>
        <begin position="139"/>
        <end position="193"/>
    </location>
</feature>
<dbReference type="InterPro" id="IPR050224">
    <property type="entry name" value="TALE_homeobox"/>
</dbReference>
<evidence type="ECO:0000256" key="3">
    <source>
        <dbReference type="ARBA" id="ARBA00023242"/>
    </source>
</evidence>
<comment type="subcellular location">
    <subcellularLocation>
        <location evidence="5">Nucleus</location>
    </subcellularLocation>
</comment>
<protein>
    <recommendedName>
        <fullName evidence="11">Homeobox domain-containing protein</fullName>
    </recommendedName>
</protein>
<dbReference type="PROSITE" id="PS50071">
    <property type="entry name" value="HOMEOBOX_2"/>
    <property type="match status" value="1"/>
</dbReference>
<dbReference type="SMART" id="SM00389">
    <property type="entry name" value="HOX"/>
    <property type="match status" value="1"/>
</dbReference>
<dbReference type="CDD" id="cd00086">
    <property type="entry name" value="homeodomain"/>
    <property type="match status" value="1"/>
</dbReference>
<evidence type="ECO:0000313" key="9">
    <source>
        <dbReference type="EMBL" id="OSS51414.1"/>
    </source>
</evidence>
<dbReference type="SUPFAM" id="SSF46689">
    <property type="entry name" value="Homeodomain-like"/>
    <property type="match status" value="1"/>
</dbReference>
<dbReference type="InterPro" id="IPR001356">
    <property type="entry name" value="HD"/>
</dbReference>
<dbReference type="InterPro" id="IPR008422">
    <property type="entry name" value="KN_HD"/>
</dbReference>
<dbReference type="EMBL" id="KZ107840">
    <property type="protein sequence ID" value="OSS51414.1"/>
    <property type="molecule type" value="Genomic_DNA"/>
</dbReference>
<dbReference type="GO" id="GO:0006355">
    <property type="term" value="P:regulation of DNA-templated transcription"/>
    <property type="evidence" value="ECO:0007669"/>
    <property type="project" value="InterPro"/>
</dbReference>
<name>A0A1Y2M5N8_EPING</name>
<dbReference type="AlphaFoldDB" id="A0A1Y2M5N8"/>
<keyword evidence="4" id="KW-0863">Zinc-finger</keyword>
<feature type="domain" description="C2H2-type" evidence="8">
    <location>
        <begin position="290"/>
        <end position="313"/>
    </location>
</feature>
<dbReference type="PROSITE" id="PS50157">
    <property type="entry name" value="ZINC_FINGER_C2H2_2"/>
    <property type="match status" value="1"/>
</dbReference>
<keyword evidence="4" id="KW-0479">Metal-binding</keyword>
<evidence type="ECO:0000256" key="5">
    <source>
        <dbReference type="PROSITE-ProRule" id="PRU00108"/>
    </source>
</evidence>
<dbReference type="OMA" id="MQHEACR"/>
<dbReference type="InterPro" id="IPR013087">
    <property type="entry name" value="Znf_C2H2_type"/>
</dbReference>
<gene>
    <name evidence="9" type="ORF">B5807_04005</name>
</gene>
<evidence type="ECO:0000313" key="10">
    <source>
        <dbReference type="Proteomes" id="UP000193240"/>
    </source>
</evidence>
<evidence type="ECO:0000256" key="2">
    <source>
        <dbReference type="ARBA" id="ARBA00023155"/>
    </source>
</evidence>
<dbReference type="GO" id="GO:0005634">
    <property type="term" value="C:nucleus"/>
    <property type="evidence" value="ECO:0007669"/>
    <property type="project" value="UniProtKB-SubCell"/>
</dbReference>
<keyword evidence="1 5" id="KW-0238">DNA-binding</keyword>
<dbReference type="GO" id="GO:0003677">
    <property type="term" value="F:DNA binding"/>
    <property type="evidence" value="ECO:0007669"/>
    <property type="project" value="UniProtKB-UniRule"/>
</dbReference>
<dbReference type="InParanoid" id="A0A1Y2M5N8"/>
<evidence type="ECO:0000259" key="7">
    <source>
        <dbReference type="PROSITE" id="PS50071"/>
    </source>
</evidence>
<feature type="compositionally biased region" description="Basic residues" evidence="6">
    <location>
        <begin position="264"/>
        <end position="274"/>
    </location>
</feature>
<keyword evidence="3 5" id="KW-0539">Nucleus</keyword>
<dbReference type="Pfam" id="PF05920">
    <property type="entry name" value="Homeobox_KN"/>
    <property type="match status" value="1"/>
</dbReference>
<evidence type="ECO:0000259" key="8">
    <source>
        <dbReference type="PROSITE" id="PS50157"/>
    </source>
</evidence>
<organism evidence="9 10">
    <name type="scientific">Epicoccum nigrum</name>
    <name type="common">Soil fungus</name>
    <name type="synonym">Epicoccum purpurascens</name>
    <dbReference type="NCBI Taxonomy" id="105696"/>
    <lineage>
        <taxon>Eukaryota</taxon>
        <taxon>Fungi</taxon>
        <taxon>Dikarya</taxon>
        <taxon>Ascomycota</taxon>
        <taxon>Pezizomycotina</taxon>
        <taxon>Dothideomycetes</taxon>
        <taxon>Pleosporomycetidae</taxon>
        <taxon>Pleosporales</taxon>
        <taxon>Pleosporineae</taxon>
        <taxon>Didymellaceae</taxon>
        <taxon>Epicoccum</taxon>
    </lineage>
</organism>
<feature type="domain" description="Homeobox" evidence="7">
    <location>
        <begin position="79"/>
        <end position="142"/>
    </location>
</feature>
<keyword evidence="4" id="KW-0862">Zinc</keyword>
<dbReference type="Proteomes" id="UP000193240">
    <property type="component" value="Unassembled WGS sequence"/>
</dbReference>
<dbReference type="Gene3D" id="1.10.10.60">
    <property type="entry name" value="Homeodomain-like"/>
    <property type="match status" value="1"/>
</dbReference>
<proteinExistence type="predicted"/>
<dbReference type="STRING" id="105696.A0A1Y2M5N8"/>
<feature type="DNA-binding region" description="Homeobox" evidence="5">
    <location>
        <begin position="81"/>
        <end position="143"/>
    </location>
</feature>